<dbReference type="Proteomes" id="UP000248311">
    <property type="component" value="Unassembled WGS sequence"/>
</dbReference>
<evidence type="ECO:0000256" key="5">
    <source>
        <dbReference type="SAM" id="SignalP"/>
    </source>
</evidence>
<comment type="caution">
    <text evidence="7">The sequence shown here is derived from an EMBL/GenBank/DDBJ whole genome shotgun (WGS) entry which is preliminary data.</text>
</comment>
<evidence type="ECO:0000256" key="1">
    <source>
        <dbReference type="ARBA" id="ARBA00022617"/>
    </source>
</evidence>
<evidence type="ECO:0000256" key="3">
    <source>
        <dbReference type="ARBA" id="ARBA00023004"/>
    </source>
</evidence>
<dbReference type="SUPFAM" id="SSF46626">
    <property type="entry name" value="Cytochrome c"/>
    <property type="match status" value="1"/>
</dbReference>
<dbReference type="EMBL" id="QJTE01000002">
    <property type="protein sequence ID" value="PYE84236.1"/>
    <property type="molecule type" value="Genomic_DNA"/>
</dbReference>
<evidence type="ECO:0000313" key="8">
    <source>
        <dbReference type="Proteomes" id="UP000248311"/>
    </source>
</evidence>
<keyword evidence="3 4" id="KW-0408">Iron</keyword>
<dbReference type="AlphaFoldDB" id="A0A318SV94"/>
<gene>
    <name evidence="7" type="ORF">DFP88_10231</name>
</gene>
<keyword evidence="8" id="KW-1185">Reference proteome</keyword>
<dbReference type="InterPro" id="IPR009056">
    <property type="entry name" value="Cyt_c-like_dom"/>
</dbReference>
<dbReference type="InterPro" id="IPR036909">
    <property type="entry name" value="Cyt_c-like_dom_sf"/>
</dbReference>
<protein>
    <submittedName>
        <fullName evidence="7">Cytochrome c</fullName>
    </submittedName>
</protein>
<keyword evidence="5" id="KW-0732">Signal</keyword>
<reference evidence="7 8" key="1">
    <citation type="submission" date="2018-06" db="EMBL/GenBank/DDBJ databases">
        <title>Genomic Encyclopedia of Type Strains, Phase III (KMG-III): the genomes of soil and plant-associated and newly described type strains.</title>
        <authorList>
            <person name="Whitman W."/>
        </authorList>
    </citation>
    <scope>NUCLEOTIDE SEQUENCE [LARGE SCALE GENOMIC DNA]</scope>
    <source>
        <strain evidence="7 8">CECT 9025</strain>
    </source>
</reference>
<dbReference type="GO" id="GO:0020037">
    <property type="term" value="F:heme binding"/>
    <property type="evidence" value="ECO:0007669"/>
    <property type="project" value="InterPro"/>
</dbReference>
<organism evidence="7 8">
    <name type="scientific">Pseudoroseicyclus aestuarii</name>
    <dbReference type="NCBI Taxonomy" id="1795041"/>
    <lineage>
        <taxon>Bacteria</taxon>
        <taxon>Pseudomonadati</taxon>
        <taxon>Pseudomonadota</taxon>
        <taxon>Alphaproteobacteria</taxon>
        <taxon>Rhodobacterales</taxon>
        <taxon>Paracoccaceae</taxon>
        <taxon>Pseudoroseicyclus</taxon>
    </lineage>
</organism>
<accession>A0A318SV94</accession>
<dbReference type="GO" id="GO:0046872">
    <property type="term" value="F:metal ion binding"/>
    <property type="evidence" value="ECO:0007669"/>
    <property type="project" value="UniProtKB-KW"/>
</dbReference>
<dbReference type="Gene3D" id="1.10.760.10">
    <property type="entry name" value="Cytochrome c-like domain"/>
    <property type="match status" value="1"/>
</dbReference>
<feature type="chain" id="PRO_5016240972" evidence="5">
    <location>
        <begin position="21"/>
        <end position="139"/>
    </location>
</feature>
<evidence type="ECO:0000259" key="6">
    <source>
        <dbReference type="PROSITE" id="PS51007"/>
    </source>
</evidence>
<sequence>MKTTVLGLVSLLGAATPAMAQDVTDGALQFSRQCTACHVVTTPDGTTLAGRGARTGPNLYGIEDGRIASADFSYGDGLTRLGEAGASWTEQNFVDYLADPNGWVRERLDTRHVRSKMAYRLQDEGQARDIWAYLLSLDE</sequence>
<dbReference type="OrthoDB" id="9805828at2"/>
<dbReference type="GO" id="GO:0009055">
    <property type="term" value="F:electron transfer activity"/>
    <property type="evidence" value="ECO:0007669"/>
    <property type="project" value="InterPro"/>
</dbReference>
<proteinExistence type="predicted"/>
<name>A0A318SV94_9RHOB</name>
<keyword evidence="1 4" id="KW-0349">Heme</keyword>
<evidence type="ECO:0000313" key="7">
    <source>
        <dbReference type="EMBL" id="PYE84236.1"/>
    </source>
</evidence>
<evidence type="ECO:0000256" key="2">
    <source>
        <dbReference type="ARBA" id="ARBA00022723"/>
    </source>
</evidence>
<feature type="signal peptide" evidence="5">
    <location>
        <begin position="1"/>
        <end position="20"/>
    </location>
</feature>
<evidence type="ECO:0000256" key="4">
    <source>
        <dbReference type="PROSITE-ProRule" id="PRU00433"/>
    </source>
</evidence>
<dbReference type="RefSeq" id="WP_110813352.1">
    <property type="nucleotide sequence ID" value="NZ_QJTE01000002.1"/>
</dbReference>
<feature type="domain" description="Cytochrome c" evidence="6">
    <location>
        <begin position="21"/>
        <end position="138"/>
    </location>
</feature>
<dbReference type="PROSITE" id="PS51007">
    <property type="entry name" value="CYTC"/>
    <property type="match status" value="1"/>
</dbReference>
<keyword evidence="2 4" id="KW-0479">Metal-binding</keyword>